<evidence type="ECO:0000313" key="1">
    <source>
        <dbReference type="EMBL" id="CAG8585164.1"/>
    </source>
</evidence>
<gene>
    <name evidence="1" type="ORF">RFULGI_LOCUS6009</name>
</gene>
<keyword evidence="2" id="KW-1185">Reference proteome</keyword>
<dbReference type="AlphaFoldDB" id="A0A9N9C295"/>
<comment type="caution">
    <text evidence="1">The sequence shown here is derived from an EMBL/GenBank/DDBJ whole genome shotgun (WGS) entry which is preliminary data.</text>
</comment>
<reference evidence="1" key="1">
    <citation type="submission" date="2021-06" db="EMBL/GenBank/DDBJ databases">
        <authorList>
            <person name="Kallberg Y."/>
            <person name="Tangrot J."/>
            <person name="Rosling A."/>
        </authorList>
    </citation>
    <scope>NUCLEOTIDE SEQUENCE</scope>
    <source>
        <strain evidence="1">IN212</strain>
    </source>
</reference>
<feature type="non-terminal residue" evidence="1">
    <location>
        <position position="1"/>
    </location>
</feature>
<protein>
    <submittedName>
        <fullName evidence="1">18643_t:CDS:1</fullName>
    </submittedName>
</protein>
<dbReference type="EMBL" id="CAJVPZ010007351">
    <property type="protein sequence ID" value="CAG8585164.1"/>
    <property type="molecule type" value="Genomic_DNA"/>
</dbReference>
<evidence type="ECO:0000313" key="2">
    <source>
        <dbReference type="Proteomes" id="UP000789396"/>
    </source>
</evidence>
<sequence>LTDQVLFWLGELQSAIIYSSIIFKKQIIEACSKLCNQELTALLHSLKLVQEARLLLSSPSKPEVMFDRKDLIAGQKELQSIINL</sequence>
<accession>A0A9N9C295</accession>
<name>A0A9N9C295_9GLOM</name>
<dbReference type="Proteomes" id="UP000789396">
    <property type="component" value="Unassembled WGS sequence"/>
</dbReference>
<organism evidence="1 2">
    <name type="scientific">Racocetra fulgida</name>
    <dbReference type="NCBI Taxonomy" id="60492"/>
    <lineage>
        <taxon>Eukaryota</taxon>
        <taxon>Fungi</taxon>
        <taxon>Fungi incertae sedis</taxon>
        <taxon>Mucoromycota</taxon>
        <taxon>Glomeromycotina</taxon>
        <taxon>Glomeromycetes</taxon>
        <taxon>Diversisporales</taxon>
        <taxon>Gigasporaceae</taxon>
        <taxon>Racocetra</taxon>
    </lineage>
</organism>
<proteinExistence type="predicted"/>